<dbReference type="Proteomes" id="UP000192796">
    <property type="component" value="Unassembled WGS sequence"/>
</dbReference>
<dbReference type="EMBL" id="LVYD01000058">
    <property type="protein sequence ID" value="OQP61399.1"/>
    <property type="molecule type" value="Genomic_DNA"/>
</dbReference>
<keyword evidence="1" id="KW-0732">Signal</keyword>
<evidence type="ECO:0000313" key="2">
    <source>
        <dbReference type="EMBL" id="OQP61399.1"/>
    </source>
</evidence>
<comment type="caution">
    <text evidence="2">The sequence shown here is derived from an EMBL/GenBank/DDBJ whole genome shotgun (WGS) entry which is preliminary data.</text>
</comment>
<proteinExistence type="predicted"/>
<feature type="chain" id="PRO_5010693275" evidence="1">
    <location>
        <begin position="50"/>
        <end position="537"/>
    </location>
</feature>
<evidence type="ECO:0000313" key="3">
    <source>
        <dbReference type="Proteomes" id="UP000192796"/>
    </source>
</evidence>
<keyword evidence="3" id="KW-1185">Reference proteome</keyword>
<gene>
    <name evidence="2" type="ORF">A3860_06725</name>
</gene>
<organism evidence="2 3">
    <name type="scientific">Niastella vici</name>
    <dbReference type="NCBI Taxonomy" id="1703345"/>
    <lineage>
        <taxon>Bacteria</taxon>
        <taxon>Pseudomonadati</taxon>
        <taxon>Bacteroidota</taxon>
        <taxon>Chitinophagia</taxon>
        <taxon>Chitinophagales</taxon>
        <taxon>Chitinophagaceae</taxon>
        <taxon>Niastella</taxon>
    </lineage>
</organism>
<protein>
    <submittedName>
        <fullName evidence="2">Uncharacterized protein</fullName>
    </submittedName>
</protein>
<name>A0A1V9FSP0_9BACT</name>
<feature type="signal peptide" evidence="1">
    <location>
        <begin position="1"/>
        <end position="49"/>
    </location>
</feature>
<evidence type="ECO:0000256" key="1">
    <source>
        <dbReference type="SAM" id="SignalP"/>
    </source>
</evidence>
<reference evidence="2 3" key="1">
    <citation type="submission" date="2016-03" db="EMBL/GenBank/DDBJ databases">
        <title>Niastella vici sp. nov., isolated from farmland soil.</title>
        <authorList>
            <person name="Chen L."/>
            <person name="Wang D."/>
            <person name="Yang S."/>
            <person name="Wang G."/>
        </authorList>
    </citation>
    <scope>NUCLEOTIDE SEQUENCE [LARGE SCALE GENOMIC DNA]</scope>
    <source>
        <strain evidence="2 3">DJ57</strain>
    </source>
</reference>
<accession>A0A1V9FSP0</accession>
<sequence>MESLGSRLTISNLAYNMHCSTMMKTCKKIRQRLLLAAMMLIAFSSVSTAQRITYSEPEREDSRRTDFEIIGKVGNNILVFKNNRNENAISVYNTDMKLLDRVKVDYLDDRWINVDFVPYADHVWMIYQFQRRSIVYCMGVKLDANAKRMTEPVELDTTRIGWAASNKLYSTIYSDDKQKIMVFKINNKNPKNFLFTTLLFNAELQLQNKHHMNMAMEERNDYFTDFLVDNDGDMVFGKFVRKNGSDYISNLELITKKAGEERFHMRDLNPKDERVLDEVKVKIDNTNKRYLFSALYYKQKRGNVEGLYTVIWDKAADSVLRETMLAFNDDLRKQAKGPDANLRIAFNDYFISDVIIKRDGGYILTAESMYTTSRGGTFNRWDYLYWNNPWSSPLDYSYWSPYYSPWRSPWNRYGGSAATRYHAENIMVLSFDKDETLQWSNVISKTQFDDETDALVSHSLMITGGELHFLFNLYERRTLLLNDHSIGADGKITRHPTLKNLERGVEFMPRLGKQISAGSMIVPCQYRNYLTFAKMEF</sequence>
<dbReference type="AlphaFoldDB" id="A0A1V9FSP0"/>
<dbReference type="STRING" id="1703345.A3860_06725"/>